<feature type="coiled-coil region" evidence="1">
    <location>
        <begin position="113"/>
        <end position="156"/>
    </location>
</feature>
<evidence type="ECO:0000313" key="2">
    <source>
        <dbReference type="EMBL" id="QJW90749.1"/>
    </source>
</evidence>
<protein>
    <submittedName>
        <fullName evidence="2">Uncharacterized protein</fullName>
    </submittedName>
</protein>
<evidence type="ECO:0000313" key="3">
    <source>
        <dbReference type="Proteomes" id="UP000502756"/>
    </source>
</evidence>
<evidence type="ECO:0000256" key="1">
    <source>
        <dbReference type="SAM" id="Coils"/>
    </source>
</evidence>
<accession>A0A6M5Y9T9</accession>
<dbReference type="RefSeq" id="WP_171740592.1">
    <property type="nucleotide sequence ID" value="NZ_CP053435.1"/>
</dbReference>
<keyword evidence="3" id="KW-1185">Reference proteome</keyword>
<organism evidence="2 3">
    <name type="scientific">Spirosoma taeanense</name>
    <dbReference type="NCBI Taxonomy" id="2735870"/>
    <lineage>
        <taxon>Bacteria</taxon>
        <taxon>Pseudomonadati</taxon>
        <taxon>Bacteroidota</taxon>
        <taxon>Cytophagia</taxon>
        <taxon>Cytophagales</taxon>
        <taxon>Cytophagaceae</taxon>
        <taxon>Spirosoma</taxon>
    </lineage>
</organism>
<gene>
    <name evidence="2" type="ORF">HNV11_15845</name>
</gene>
<sequence length="343" mass="40364">MTAEYDTDKSQPALIVLSITQKVFDEIRLLYTVFGSDPLKGIDLLRDDPTAIQYLKNEYDRLERMKQNPHEGSCRIVFLGIRRLPDGPRPNSGDDVRRWLYSCRIEKVLQYQLTHFRNELRQARNEVEKENRSVSLQSYRKTLDDLCTQLSAFERKTADQFPELNEAPTVNWPEIYERLNDFMFLVRDAIEQYIGEIKPYLKDSQHNDSDTSTPAAIDDQKNNFNSMALQEVRQWFIKLADNNSKNGKPFLTAEQVEQFIERAFVGSANIPKLTFNIAKSERTSVTKLFYLYYQRCTQDYAVESTKHCKQKYVQLLTDHFTNYEYKTVFDTFNNSQNAKKDWK</sequence>
<dbReference type="KEGG" id="stae:HNV11_15845"/>
<proteinExistence type="predicted"/>
<dbReference type="EMBL" id="CP053435">
    <property type="protein sequence ID" value="QJW90749.1"/>
    <property type="molecule type" value="Genomic_DNA"/>
</dbReference>
<keyword evidence="1" id="KW-0175">Coiled coil</keyword>
<dbReference type="AlphaFoldDB" id="A0A6M5Y9T9"/>
<reference evidence="2 3" key="1">
    <citation type="submission" date="2020-05" db="EMBL/GenBank/DDBJ databases">
        <title>Genome sequencing of Spirosoma sp. TS118.</title>
        <authorList>
            <person name="Lee J.-H."/>
            <person name="Jeong S."/>
            <person name="Zhao L."/>
            <person name="Jung J.-H."/>
            <person name="Kim M.-K."/>
            <person name="Lim S."/>
        </authorList>
    </citation>
    <scope>NUCLEOTIDE SEQUENCE [LARGE SCALE GENOMIC DNA]</scope>
    <source>
        <strain evidence="2 3">TS118</strain>
    </source>
</reference>
<name>A0A6M5Y9T9_9BACT</name>
<dbReference type="Proteomes" id="UP000502756">
    <property type="component" value="Chromosome"/>
</dbReference>